<evidence type="ECO:0000256" key="6">
    <source>
        <dbReference type="PIRSR" id="PIRSR602324-1"/>
    </source>
</evidence>
<feature type="region of interest" description="Disordered" evidence="7">
    <location>
        <begin position="328"/>
        <end position="363"/>
    </location>
</feature>
<evidence type="ECO:0000256" key="5">
    <source>
        <dbReference type="ARBA" id="ARBA00023004"/>
    </source>
</evidence>
<feature type="binding site" description="covalent" evidence="6">
    <location>
        <position position="798"/>
    </location>
    <ligand>
        <name>heme c</name>
        <dbReference type="ChEBI" id="CHEBI:61717"/>
    </ligand>
</feature>
<dbReference type="Gene3D" id="2.60.120.260">
    <property type="entry name" value="Galactose-binding domain-like"/>
    <property type="match status" value="1"/>
</dbReference>
<dbReference type="GO" id="GO:0005506">
    <property type="term" value="F:iron ion binding"/>
    <property type="evidence" value="ECO:0007669"/>
    <property type="project" value="InterPro"/>
</dbReference>
<feature type="binding site" description="covalent" evidence="6">
    <location>
        <position position="847"/>
    </location>
    <ligand>
        <name>heme c</name>
        <dbReference type="ChEBI" id="CHEBI:61717"/>
    </ligand>
</feature>
<evidence type="ECO:0000256" key="3">
    <source>
        <dbReference type="ARBA" id="ARBA00022723"/>
    </source>
</evidence>
<keyword evidence="5 6" id="KW-0408">Iron</keyword>
<dbReference type="InterPro" id="IPR035986">
    <property type="entry name" value="PKD_dom_sf"/>
</dbReference>
<feature type="compositionally biased region" description="Basic and acidic residues" evidence="7">
    <location>
        <begin position="334"/>
        <end position="349"/>
    </location>
</feature>
<protein>
    <submittedName>
        <fullName evidence="9">PQQ-dependent sugar dehydrogenase</fullName>
    </submittedName>
</protein>
<dbReference type="EMBL" id="JACSIT010000142">
    <property type="protein sequence ID" value="MBC6995973.1"/>
    <property type="molecule type" value="Genomic_DNA"/>
</dbReference>
<gene>
    <name evidence="9" type="ORF">H9S92_17525</name>
</gene>
<dbReference type="InterPro" id="IPR036909">
    <property type="entry name" value="Cyt_c-like_dom_sf"/>
</dbReference>
<keyword evidence="10" id="KW-1185">Reference proteome</keyword>
<dbReference type="InterPro" id="IPR002324">
    <property type="entry name" value="Cyt_c_ID"/>
</dbReference>
<evidence type="ECO:0000256" key="7">
    <source>
        <dbReference type="SAM" id="MobiDB-lite"/>
    </source>
</evidence>
<dbReference type="AlphaFoldDB" id="A0A923PR73"/>
<evidence type="ECO:0000256" key="4">
    <source>
        <dbReference type="ARBA" id="ARBA00022982"/>
    </source>
</evidence>
<dbReference type="InterPro" id="IPR012938">
    <property type="entry name" value="Glc/Sorbosone_DH"/>
</dbReference>
<dbReference type="InterPro" id="IPR011042">
    <property type="entry name" value="6-blade_b-propeller_TolB-like"/>
</dbReference>
<feature type="domain" description="Cytochrome c" evidence="8">
    <location>
        <begin position="784"/>
        <end position="869"/>
    </location>
</feature>
<dbReference type="Pfam" id="PF00034">
    <property type="entry name" value="Cytochrom_C"/>
    <property type="match status" value="1"/>
</dbReference>
<dbReference type="InterPro" id="IPR009056">
    <property type="entry name" value="Cyt_c-like_dom"/>
</dbReference>
<dbReference type="InterPro" id="IPR000601">
    <property type="entry name" value="PKD_dom"/>
</dbReference>
<evidence type="ECO:0000313" key="9">
    <source>
        <dbReference type="EMBL" id="MBC6995973.1"/>
    </source>
</evidence>
<dbReference type="SUPFAM" id="SSF46626">
    <property type="entry name" value="Cytochrome c"/>
    <property type="match status" value="1"/>
</dbReference>
<dbReference type="CDD" id="cd00146">
    <property type="entry name" value="PKD"/>
    <property type="match status" value="1"/>
</dbReference>
<dbReference type="Gene3D" id="2.60.40.10">
    <property type="entry name" value="Immunoglobulins"/>
    <property type="match status" value="1"/>
</dbReference>
<dbReference type="PANTHER" id="PTHR19328:SF75">
    <property type="entry name" value="ALDOSE SUGAR DEHYDROGENASE YLII"/>
    <property type="match status" value="1"/>
</dbReference>
<reference evidence="9" key="1">
    <citation type="submission" date="2020-08" db="EMBL/GenBank/DDBJ databases">
        <title>Lewinella bacteria from marine environments.</title>
        <authorList>
            <person name="Zhong Y."/>
        </authorList>
    </citation>
    <scope>NUCLEOTIDE SEQUENCE</scope>
    <source>
        <strain evidence="9">KCTC 42187</strain>
    </source>
</reference>
<dbReference type="Pfam" id="PF07995">
    <property type="entry name" value="GSDH"/>
    <property type="match status" value="1"/>
</dbReference>
<keyword evidence="3 6" id="KW-0479">Metal-binding</keyword>
<dbReference type="GO" id="GO:0009055">
    <property type="term" value="F:electron transfer activity"/>
    <property type="evidence" value="ECO:0007669"/>
    <property type="project" value="InterPro"/>
</dbReference>
<dbReference type="Gene3D" id="1.10.760.10">
    <property type="entry name" value="Cytochrome c-like domain"/>
    <property type="match status" value="1"/>
</dbReference>
<dbReference type="SUPFAM" id="SSF49299">
    <property type="entry name" value="PKD domain"/>
    <property type="match status" value="1"/>
</dbReference>
<feature type="binding site" description="covalent" evidence="6">
    <location>
        <position position="802"/>
    </location>
    <ligand>
        <name>heme c</name>
        <dbReference type="ChEBI" id="CHEBI:61717"/>
    </ligand>
</feature>
<feature type="region of interest" description="Disordered" evidence="7">
    <location>
        <begin position="630"/>
        <end position="656"/>
    </location>
</feature>
<dbReference type="SUPFAM" id="SSF50952">
    <property type="entry name" value="Soluble quinoprotein glucose dehydrogenase"/>
    <property type="match status" value="1"/>
</dbReference>
<dbReference type="Proteomes" id="UP000650081">
    <property type="component" value="Unassembled WGS sequence"/>
</dbReference>
<name>A0A923PR73_9BACT</name>
<dbReference type="Pfam" id="PF18911">
    <property type="entry name" value="PKD_4"/>
    <property type="match status" value="1"/>
</dbReference>
<keyword evidence="2 6" id="KW-0349">Heme</keyword>
<accession>A0A923PR73</accession>
<sequence length="1054" mass="114628">MPFPSFIRFSLVSLLLAGLFLLPGCDSSPAGGFEVVSLPADGPVLVVGSPERSLLERIRQGLQQDTRLAAYRMLDEDSLFQYRNLVLQRPLADSMTAHRRTAVERFVLAGGRLLIVDERPAVRYAWDWYARMIDSSRQDLAVGRGAVLHVKDQSAPVGTFFAPSTSLAPAAAPTGSAAALRLPPAAPKDDRFQIEVLDNDIYEPMEMEVLPTGGVLFLERRGKMKFFDRGQTKVVHDFAVCIEGNYEDGLHGLALDPGYGQDNDYIYLYYSPAPCDSTDQLLSRFRFRDGVLDTASEQVVLRVAVQRETCCHSGGSVEFGPDGLLYLSTGDNTSSKESDGYSPLDERPGRGPYDAQKSSGNTNDLRGKILRIRPTPEGGYTIPEGNLFADGKGGRPEIYAMGCRNPFRIAIDPWTNYLYWGDVGPDVGQDGRYGPQSYDEWNQARAAGNFGWPYFVGNNFAYPSRDFATDQVGALYDPARPINASPNNTGARELPPAQPAFIWYPYGPSKEFPVLGQGSRSAMAGPFYDPARLVPITNSALPEYYHGKWFIYEWARSWIKVVTLDSARQNIVQIEDFLPEFPISKPIDFKIAPDGSIYLLEYGNDYFLNNPDARLVRISYSARNRPPLAQLTTDETAGGLPFQPTLSAEGSSDPDPGDSLSYRWFIDGAFQGEGINFQPVLTQPGSYLVRLEVRDAEGGTAEATVNLAAGNARPALALELEGNRSFLLPGRSRLRYAAKVEDPEDRAAGKLSQDRVLVNATWIEDEALATGLRRGEQQLPSGNLAYARGAALMAASDCSTCHKEREENVGPPYLRIAERYDDAPETIARLAGKVIKGGNGVWGERLMSAHPTLSPAEAETMVGYILALNNGGLPVAGQVSPGAGAGSYVLAASYRDGGGKNTPPLVGQKTVVLRAPWLEAERAHDGLYRAGVPGSGQPGAFRIVTFRPGGWLRLADIHLLGIRQVTAHLHANAPGVLELRYGSPEGQVLASATPAPTQGWDQRDAVALRLGPSVDALAPGDLYLVWKGEGGVVADDMGHHRPGDLGWVDALEVK</sequence>
<keyword evidence="1" id="KW-0813">Transport</keyword>
<dbReference type="GO" id="GO:0020037">
    <property type="term" value="F:heme binding"/>
    <property type="evidence" value="ECO:0007669"/>
    <property type="project" value="InterPro"/>
</dbReference>
<dbReference type="PROSITE" id="PS51007">
    <property type="entry name" value="CYTC"/>
    <property type="match status" value="1"/>
</dbReference>
<evidence type="ECO:0000259" key="8">
    <source>
        <dbReference type="PROSITE" id="PS51007"/>
    </source>
</evidence>
<keyword evidence="4" id="KW-0249">Electron transport</keyword>
<evidence type="ECO:0000256" key="1">
    <source>
        <dbReference type="ARBA" id="ARBA00022448"/>
    </source>
</evidence>
<dbReference type="RefSeq" id="WP_187467999.1">
    <property type="nucleotide sequence ID" value="NZ_JACSIT010000142.1"/>
</dbReference>
<dbReference type="InterPro" id="IPR013783">
    <property type="entry name" value="Ig-like_fold"/>
</dbReference>
<dbReference type="InterPro" id="IPR011041">
    <property type="entry name" value="Quinoprot_gluc/sorb_DH_b-prop"/>
</dbReference>
<dbReference type="PRINTS" id="PR00606">
    <property type="entry name" value="CYTCHROMECID"/>
</dbReference>
<evidence type="ECO:0000313" key="10">
    <source>
        <dbReference type="Proteomes" id="UP000650081"/>
    </source>
</evidence>
<dbReference type="PANTHER" id="PTHR19328">
    <property type="entry name" value="HEDGEHOG-INTERACTING PROTEIN"/>
    <property type="match status" value="1"/>
</dbReference>
<organism evidence="9 10">
    <name type="scientific">Neolewinella lacunae</name>
    <dbReference type="NCBI Taxonomy" id="1517758"/>
    <lineage>
        <taxon>Bacteria</taxon>
        <taxon>Pseudomonadati</taxon>
        <taxon>Bacteroidota</taxon>
        <taxon>Saprospiria</taxon>
        <taxon>Saprospirales</taxon>
        <taxon>Lewinellaceae</taxon>
        <taxon>Neolewinella</taxon>
    </lineage>
</organism>
<dbReference type="Gene3D" id="2.120.10.30">
    <property type="entry name" value="TolB, C-terminal domain"/>
    <property type="match status" value="1"/>
</dbReference>
<evidence type="ECO:0000256" key="2">
    <source>
        <dbReference type="ARBA" id="ARBA00022617"/>
    </source>
</evidence>
<comment type="PTM">
    <text evidence="6">Binds 1 heme c group covalently per subunit.</text>
</comment>
<comment type="caution">
    <text evidence="9">The sequence shown here is derived from an EMBL/GenBank/DDBJ whole genome shotgun (WGS) entry which is preliminary data.</text>
</comment>
<proteinExistence type="predicted"/>